<protein>
    <submittedName>
        <fullName evidence="2">Uncharacterized protein</fullName>
    </submittedName>
</protein>
<reference evidence="2" key="1">
    <citation type="submission" date="2021-06" db="EMBL/GenBank/DDBJ databases">
        <authorList>
            <person name="Arsene-Ploetze F."/>
        </authorList>
    </citation>
    <scope>NUCLEOTIDE SEQUENCE</scope>
    <source>
        <strain evidence="2">SBRY1</strain>
    </source>
</reference>
<dbReference type="Proteomes" id="UP001153328">
    <property type="component" value="Unassembled WGS sequence"/>
</dbReference>
<gene>
    <name evidence="2" type="ORF">SBRY_20639</name>
</gene>
<accession>A0A9W4H035</accession>
<feature type="compositionally biased region" description="Basic and acidic residues" evidence="1">
    <location>
        <begin position="290"/>
        <end position="312"/>
    </location>
</feature>
<organism evidence="2 3">
    <name type="scientific">Actinacidiphila bryophytorum</name>
    <dbReference type="NCBI Taxonomy" id="1436133"/>
    <lineage>
        <taxon>Bacteria</taxon>
        <taxon>Bacillati</taxon>
        <taxon>Actinomycetota</taxon>
        <taxon>Actinomycetes</taxon>
        <taxon>Kitasatosporales</taxon>
        <taxon>Streptomycetaceae</taxon>
        <taxon>Actinacidiphila</taxon>
    </lineage>
</organism>
<comment type="caution">
    <text evidence="2">The sequence shown here is derived from an EMBL/GenBank/DDBJ whole genome shotgun (WGS) entry which is preliminary data.</text>
</comment>
<evidence type="ECO:0000256" key="1">
    <source>
        <dbReference type="SAM" id="MobiDB-lite"/>
    </source>
</evidence>
<feature type="region of interest" description="Disordered" evidence="1">
    <location>
        <begin position="1"/>
        <end position="29"/>
    </location>
</feature>
<sequence length="312" mass="34323">MRRRRGPPGSGRGPTACAHRPAASGQREDAELVTLRVDQARPRHVALSDVEVGGTEGLEARDLRLLVVTGVGQQVEVDAVRHRLPARLAQELQVRADARRRAQRRMGVGHFVHGPVRRPAPEPGHGPGVRAVDDHRGDRPGVPVDLPRLQHAELVPLRVREYRPGHIALPDVGGRRAEIPQPRDQLPLVLPGGAGQIQVCAVLHRRLGLGHADHVDPDADRGRPPEPVPRPRIARPAGLPADDPPPERRGPEPPDRGVVDRLDVHLHGSQRHTPDRRPVLTRARGGSIDPLRRDPQQHAVTDRDHRLPRTGW</sequence>
<feature type="region of interest" description="Disordered" evidence="1">
    <location>
        <begin position="112"/>
        <end position="145"/>
    </location>
</feature>
<evidence type="ECO:0000313" key="3">
    <source>
        <dbReference type="Proteomes" id="UP001153328"/>
    </source>
</evidence>
<feature type="compositionally biased region" description="Basic and acidic residues" evidence="1">
    <location>
        <begin position="211"/>
        <end position="224"/>
    </location>
</feature>
<feature type="region of interest" description="Disordered" evidence="1">
    <location>
        <begin position="211"/>
        <end position="312"/>
    </location>
</feature>
<evidence type="ECO:0000313" key="2">
    <source>
        <dbReference type="EMBL" id="CAG7630193.1"/>
    </source>
</evidence>
<dbReference type="EMBL" id="CAJVAX010000012">
    <property type="protein sequence ID" value="CAG7630193.1"/>
    <property type="molecule type" value="Genomic_DNA"/>
</dbReference>
<feature type="compositionally biased region" description="Basic and acidic residues" evidence="1">
    <location>
        <begin position="245"/>
        <end position="278"/>
    </location>
</feature>
<name>A0A9W4H035_9ACTN</name>
<dbReference type="AlphaFoldDB" id="A0A9W4H035"/>
<keyword evidence="3" id="KW-1185">Reference proteome</keyword>
<proteinExistence type="predicted"/>